<sequence length="922" mass="100698">MAALLFQHTLLPPSRDTMQPILSQLSTPGSLLVLPALFASLVQILHQHRYPIFTQASSSKIPHDVFVASKEREAVRLVLSQILARLYEEKRSPTLCHARLALWKTVQLWGGYMERESAWGQMIRAEALLAEQSLCSGDSALVGPLLEIFSTLENLDHDQTQIGTSCPPDLRTIASALLCSLIRYHQLTHTLPSFFDLLLQSLNGLYLDSIAEDTIISLYNVITAGPLSDDNVRRNAIQSLRSSNIGKARSTAWDHVCTSFVNLLSSKLVPSVVDQKKRKRPTPHASHSAALVGTTTRLLQFCLAAAAGTAFDTDPPHDAIAKLLSLVQEWPSPPAENSISWSAAVIEAGRLRTVQAMERLLARRFPAVEVASFYSSSQELTLEEVSDPMKEIVADDQIRFTLHRGILNGRLSPDTIDWLLNGLVNASTAVWQVTLEQGLPLIECVLSKRNIRLRLGAVQAFVNKGSPEYPLLNICPPAYLDKKIKLDMIGKTRDVSVAAGWLNRTASEADTIGLMNGKTFSTIIGELAAIGDTHLIAEFFAVIIAKRPESFASLHEELVDLSTAAGDEAKQTDAFDVKALRSRNLLLQAKRWLGVPAQEIQPLRQSICKAFFSGAFPGDRSAFARTVLETIAAESVDASHVIATALVMYSRYTDLELDSTLHEVLEGSIDQAISLCCATSPSPAHLRLLTVMCGRCNNVEILQRAVRTALAATSDDIAIIDFLERIVEEKASILHHDDIVQILGLTTHALVASKHVLSPSINLLSSLSRRRPDLILANLPDLVDVIALMFIGLQMRRDLTAPSSTDAQPLSRLLVILTQMRPKGHEISPLAKHAPAILVAYTRAAADSQSGFAPQVRRDLEPGLFGLCNLATAGGRVHAHGREGEGLGTPFGLGEGPGGEGEKELWAELWRSWSRARYLGQG</sequence>
<dbReference type="AlphaFoldDB" id="A0AAJ8KVL9"/>
<feature type="region of interest" description="Disordered" evidence="1">
    <location>
        <begin position="879"/>
        <end position="900"/>
    </location>
</feature>
<dbReference type="GeneID" id="28971595"/>
<reference evidence="3" key="2">
    <citation type="submission" date="2024-02" db="EMBL/GenBank/DDBJ databases">
        <title>Comparative genomics of Cryptococcus and Kwoniella reveals pathogenesis evolution and contrasting modes of karyotype evolution via chromosome fusion or intercentromeric recombination.</title>
        <authorList>
            <person name="Coelho M.A."/>
            <person name="David-Palma M."/>
            <person name="Shea T."/>
            <person name="Bowers K."/>
            <person name="McGinley-Smith S."/>
            <person name="Mohammad A.W."/>
            <person name="Gnirke A."/>
            <person name="Yurkov A.M."/>
            <person name="Nowrousian M."/>
            <person name="Sun S."/>
            <person name="Cuomo C.A."/>
            <person name="Heitman J."/>
        </authorList>
    </citation>
    <scope>NUCLEOTIDE SEQUENCE</scope>
    <source>
        <strain evidence="3">CBS 10117</strain>
    </source>
</reference>
<dbReference type="Pfam" id="PF10441">
    <property type="entry name" value="Urb2"/>
    <property type="match status" value="1"/>
</dbReference>
<evidence type="ECO:0000313" key="3">
    <source>
        <dbReference type="EMBL" id="WWC65277.1"/>
    </source>
</evidence>
<dbReference type="KEGG" id="kdj:28971595"/>
<dbReference type="Proteomes" id="UP000078595">
    <property type="component" value="Chromosome 10"/>
</dbReference>
<evidence type="ECO:0000313" key="4">
    <source>
        <dbReference type="Proteomes" id="UP000078595"/>
    </source>
</evidence>
<gene>
    <name evidence="3" type="ORF">I303_107894</name>
</gene>
<accession>A0AAJ8KVL9</accession>
<dbReference type="InterPro" id="IPR018849">
    <property type="entry name" value="Urb2/Npa2_C"/>
</dbReference>
<evidence type="ECO:0000256" key="1">
    <source>
        <dbReference type="SAM" id="MobiDB-lite"/>
    </source>
</evidence>
<name>A0AAJ8KVL9_9TREE</name>
<organism evidence="3 4">
    <name type="scientific">Kwoniella dejecticola CBS 10117</name>
    <dbReference type="NCBI Taxonomy" id="1296121"/>
    <lineage>
        <taxon>Eukaryota</taxon>
        <taxon>Fungi</taxon>
        <taxon>Dikarya</taxon>
        <taxon>Basidiomycota</taxon>
        <taxon>Agaricomycotina</taxon>
        <taxon>Tremellomycetes</taxon>
        <taxon>Tremellales</taxon>
        <taxon>Cryptococcaceae</taxon>
        <taxon>Kwoniella</taxon>
    </lineage>
</organism>
<reference evidence="3" key="1">
    <citation type="submission" date="2013-07" db="EMBL/GenBank/DDBJ databases">
        <authorList>
            <consortium name="The Broad Institute Genome Sequencing Platform"/>
            <person name="Cuomo C."/>
            <person name="Litvintseva A."/>
            <person name="Chen Y."/>
            <person name="Heitman J."/>
            <person name="Sun S."/>
            <person name="Springer D."/>
            <person name="Dromer F."/>
            <person name="Young S.K."/>
            <person name="Zeng Q."/>
            <person name="Gargeya S."/>
            <person name="Fitzgerald M."/>
            <person name="Abouelleil A."/>
            <person name="Alvarado L."/>
            <person name="Berlin A.M."/>
            <person name="Chapman S.B."/>
            <person name="Dewar J."/>
            <person name="Goldberg J."/>
            <person name="Griggs A."/>
            <person name="Gujja S."/>
            <person name="Hansen M."/>
            <person name="Howarth C."/>
            <person name="Imamovic A."/>
            <person name="Larimer J."/>
            <person name="McCowan C."/>
            <person name="Murphy C."/>
            <person name="Pearson M."/>
            <person name="Priest M."/>
            <person name="Roberts A."/>
            <person name="Saif S."/>
            <person name="Shea T."/>
            <person name="Sykes S."/>
            <person name="Wortman J."/>
            <person name="Nusbaum C."/>
            <person name="Birren B."/>
        </authorList>
    </citation>
    <scope>NUCLEOTIDE SEQUENCE</scope>
    <source>
        <strain evidence="3">CBS 10117</strain>
    </source>
</reference>
<evidence type="ECO:0000259" key="2">
    <source>
        <dbReference type="Pfam" id="PF10441"/>
    </source>
</evidence>
<feature type="compositionally biased region" description="Gly residues" evidence="1">
    <location>
        <begin position="886"/>
        <end position="899"/>
    </location>
</feature>
<feature type="domain" description="Nucleolar 27S pre-rRNA processing Urb2/Npa2 C-terminal" evidence="2">
    <location>
        <begin position="718"/>
        <end position="873"/>
    </location>
</feature>
<protein>
    <recommendedName>
        <fullName evidence="2">Nucleolar 27S pre-rRNA processing Urb2/Npa2 C-terminal domain-containing protein</fullName>
    </recommendedName>
</protein>
<proteinExistence type="predicted"/>
<dbReference type="RefSeq" id="XP_065825766.1">
    <property type="nucleotide sequence ID" value="XM_065969694.1"/>
</dbReference>
<keyword evidence="4" id="KW-1185">Reference proteome</keyword>
<dbReference type="EMBL" id="CP144539">
    <property type="protein sequence ID" value="WWC65277.1"/>
    <property type="molecule type" value="Genomic_DNA"/>
</dbReference>